<evidence type="ECO:0000313" key="1">
    <source>
        <dbReference type="RefSeq" id="XP_016444555.1"/>
    </source>
</evidence>
<dbReference type="KEGG" id="nta:107769810"/>
<name>A0A1S3XXF6_TOBAC</name>
<dbReference type="AlphaFoldDB" id="A0A1S3XXF6"/>
<dbReference type="OrthoDB" id="10273120at2759"/>
<accession>A0A1S3XXF6</accession>
<organism evidence="1">
    <name type="scientific">Nicotiana tabacum</name>
    <name type="common">Common tobacco</name>
    <dbReference type="NCBI Taxonomy" id="4097"/>
    <lineage>
        <taxon>Eukaryota</taxon>
        <taxon>Viridiplantae</taxon>
        <taxon>Streptophyta</taxon>
        <taxon>Embryophyta</taxon>
        <taxon>Tracheophyta</taxon>
        <taxon>Spermatophyta</taxon>
        <taxon>Magnoliopsida</taxon>
        <taxon>eudicotyledons</taxon>
        <taxon>Gunneridae</taxon>
        <taxon>Pentapetalae</taxon>
        <taxon>asterids</taxon>
        <taxon>lamiids</taxon>
        <taxon>Solanales</taxon>
        <taxon>Solanaceae</taxon>
        <taxon>Nicotianoideae</taxon>
        <taxon>Nicotianeae</taxon>
        <taxon>Nicotiana</taxon>
    </lineage>
</organism>
<dbReference type="RefSeq" id="XP_016444555.1">
    <property type="nucleotide sequence ID" value="XM_016589069.1"/>
</dbReference>
<sequence length="126" mass="13360">MEFISGASKTHLGPGILTQIPYVGAFASASQQQKRANQSLIPLHVDLRGSVTLPPSRDATVPLKVKEQEVGNQAQVPVNVPLPEVTKESTWAGVLNGNRLAANGLALNYITPEIVKGNLVANPEKS</sequence>
<protein>
    <submittedName>
        <fullName evidence="1">Uncharacterized protein</fullName>
    </submittedName>
</protein>
<gene>
    <name evidence="1" type="primary">LOC107769810</name>
</gene>
<reference evidence="1" key="1">
    <citation type="submission" date="2025-08" db="UniProtKB">
        <authorList>
            <consortium name="RefSeq"/>
        </authorList>
    </citation>
    <scope>IDENTIFICATION</scope>
</reference>
<proteinExistence type="predicted"/>
<dbReference type="PaxDb" id="4097-A0A1S3XXF6"/>